<dbReference type="PANTHER" id="PTHR36194">
    <property type="entry name" value="S-LAYER-LIKE PROTEIN"/>
    <property type="match status" value="1"/>
</dbReference>
<feature type="region of interest" description="Disordered" evidence="1">
    <location>
        <begin position="193"/>
        <end position="226"/>
    </location>
</feature>
<dbReference type="Gene3D" id="2.30.30.40">
    <property type="entry name" value="SH3 Domains"/>
    <property type="match status" value="1"/>
</dbReference>
<keyword evidence="2" id="KW-0732">Signal</keyword>
<feature type="domain" description="PEGA" evidence="3">
    <location>
        <begin position="119"/>
        <end position="177"/>
    </location>
</feature>
<proteinExistence type="predicted"/>
<gene>
    <name evidence="4" type="ORF">COS76_03805</name>
</gene>
<feature type="chain" id="PRO_5014597959" description="PEGA domain-containing protein" evidence="2">
    <location>
        <begin position="24"/>
        <end position="303"/>
    </location>
</feature>
<dbReference type="PROSITE" id="PS51257">
    <property type="entry name" value="PROKAR_LIPOPROTEIN"/>
    <property type="match status" value="1"/>
</dbReference>
<comment type="caution">
    <text evidence="4">The sequence shown here is derived from an EMBL/GenBank/DDBJ whole genome shotgun (WGS) entry which is preliminary data.</text>
</comment>
<dbReference type="Pfam" id="PF08308">
    <property type="entry name" value="PEGA"/>
    <property type="match status" value="1"/>
</dbReference>
<evidence type="ECO:0000313" key="5">
    <source>
        <dbReference type="Proteomes" id="UP000228775"/>
    </source>
</evidence>
<dbReference type="Proteomes" id="UP000228775">
    <property type="component" value="Unassembled WGS sequence"/>
</dbReference>
<sequence>MRKVLPFLILVAFSLFLAGCSLKTPPAALQIKTEPMANVFIDGKLLGKTPYQASNLKGGELLIKLIPGADTSSLVSWEGKVKVNSGVLTLIEREFAANEAAASGHILTLEKNKDKKQASLSVVTDPDGALVKLDGESKGFSPLVIDSVSETDHEIVVSKEGYTDKTVNAKAIAGYKLIISVKLAQLGLADSITPTATPSSGPTPKASATPSKSQTSPTPTKTSSVTPTTGAAVGYILVKENSVGFLRVRNAPSGTEIAKIQPIDPQKKYSLLEEKSGWYKITYEEGKEGWVSADSQYTQKATE</sequence>
<feature type="signal peptide" evidence="2">
    <location>
        <begin position="1"/>
        <end position="23"/>
    </location>
</feature>
<organism evidence="4 5">
    <name type="scientific">Candidatus Portnoybacteria bacterium CG06_land_8_20_14_3_00_39_12</name>
    <dbReference type="NCBI Taxonomy" id="1974809"/>
    <lineage>
        <taxon>Bacteria</taxon>
        <taxon>Candidatus Portnoyibacteriota</taxon>
    </lineage>
</organism>
<evidence type="ECO:0000256" key="2">
    <source>
        <dbReference type="SAM" id="SignalP"/>
    </source>
</evidence>
<evidence type="ECO:0000259" key="3">
    <source>
        <dbReference type="Pfam" id="PF08308"/>
    </source>
</evidence>
<dbReference type="AlphaFoldDB" id="A0A2M7AW58"/>
<name>A0A2M7AW58_9BACT</name>
<protein>
    <recommendedName>
        <fullName evidence="3">PEGA domain-containing protein</fullName>
    </recommendedName>
</protein>
<evidence type="ECO:0000313" key="4">
    <source>
        <dbReference type="EMBL" id="PIU74878.1"/>
    </source>
</evidence>
<dbReference type="PANTHER" id="PTHR36194:SF1">
    <property type="entry name" value="S-LAYER-LIKE PROTEIN"/>
    <property type="match status" value="1"/>
</dbReference>
<dbReference type="InterPro" id="IPR013229">
    <property type="entry name" value="PEGA"/>
</dbReference>
<accession>A0A2M7AW58</accession>
<reference evidence="5" key="1">
    <citation type="submission" date="2017-09" db="EMBL/GenBank/DDBJ databases">
        <title>Depth-based differentiation of microbial function through sediment-hosted aquifers and enrichment of novel symbionts in the deep terrestrial subsurface.</title>
        <authorList>
            <person name="Probst A.J."/>
            <person name="Ladd B."/>
            <person name="Jarett J.K."/>
            <person name="Geller-Mcgrath D.E."/>
            <person name="Sieber C.M.K."/>
            <person name="Emerson J.B."/>
            <person name="Anantharaman K."/>
            <person name="Thomas B.C."/>
            <person name="Malmstrom R."/>
            <person name="Stieglmeier M."/>
            <person name="Klingl A."/>
            <person name="Woyke T."/>
            <person name="Ryan C.M."/>
            <person name="Banfield J.F."/>
        </authorList>
    </citation>
    <scope>NUCLEOTIDE SEQUENCE [LARGE SCALE GENOMIC DNA]</scope>
</reference>
<dbReference type="EMBL" id="PEVY01000080">
    <property type="protein sequence ID" value="PIU74878.1"/>
    <property type="molecule type" value="Genomic_DNA"/>
</dbReference>
<evidence type="ECO:0000256" key="1">
    <source>
        <dbReference type="SAM" id="MobiDB-lite"/>
    </source>
</evidence>